<keyword evidence="3" id="KW-1185">Reference proteome</keyword>
<protein>
    <recommendedName>
        <fullName evidence="1">NTF2 domain-containing protein</fullName>
    </recommendedName>
</protein>
<dbReference type="AlphaFoldDB" id="A0AAV0WFG9"/>
<evidence type="ECO:0000313" key="3">
    <source>
        <dbReference type="Proteomes" id="UP001160148"/>
    </source>
</evidence>
<evidence type="ECO:0000259" key="1">
    <source>
        <dbReference type="PROSITE" id="PS50177"/>
    </source>
</evidence>
<proteinExistence type="predicted"/>
<evidence type="ECO:0000313" key="2">
    <source>
        <dbReference type="EMBL" id="CAI6354518.1"/>
    </source>
</evidence>
<name>A0AAV0WFG9_9HEMI</name>
<dbReference type="EMBL" id="CARXXK010000002">
    <property type="protein sequence ID" value="CAI6354518.1"/>
    <property type="molecule type" value="Genomic_DNA"/>
</dbReference>
<dbReference type="Gene3D" id="3.10.450.50">
    <property type="match status" value="1"/>
</dbReference>
<dbReference type="InterPro" id="IPR002075">
    <property type="entry name" value="NTF2_dom"/>
</dbReference>
<comment type="caution">
    <text evidence="2">The sequence shown here is derived from an EMBL/GenBank/DDBJ whole genome shotgun (WGS) entry which is preliminary data.</text>
</comment>
<gene>
    <name evidence="2" type="ORF">MEUPH1_LOCUS10507</name>
</gene>
<dbReference type="SUPFAM" id="SSF54427">
    <property type="entry name" value="NTF2-like"/>
    <property type="match status" value="1"/>
</dbReference>
<dbReference type="InterPro" id="IPR018222">
    <property type="entry name" value="Nuclear_transport_factor_2_euk"/>
</dbReference>
<dbReference type="Proteomes" id="UP001160148">
    <property type="component" value="Unassembled WGS sequence"/>
</dbReference>
<organism evidence="2 3">
    <name type="scientific">Macrosiphum euphorbiae</name>
    <name type="common">potato aphid</name>
    <dbReference type="NCBI Taxonomy" id="13131"/>
    <lineage>
        <taxon>Eukaryota</taxon>
        <taxon>Metazoa</taxon>
        <taxon>Ecdysozoa</taxon>
        <taxon>Arthropoda</taxon>
        <taxon>Hexapoda</taxon>
        <taxon>Insecta</taxon>
        <taxon>Pterygota</taxon>
        <taxon>Neoptera</taxon>
        <taxon>Paraneoptera</taxon>
        <taxon>Hemiptera</taxon>
        <taxon>Sternorrhyncha</taxon>
        <taxon>Aphidomorpha</taxon>
        <taxon>Aphidoidea</taxon>
        <taxon>Aphididae</taxon>
        <taxon>Macrosiphini</taxon>
        <taxon>Macrosiphum</taxon>
    </lineage>
</organism>
<reference evidence="2 3" key="1">
    <citation type="submission" date="2023-01" db="EMBL/GenBank/DDBJ databases">
        <authorList>
            <person name="Whitehead M."/>
        </authorList>
    </citation>
    <scope>NUCLEOTIDE SEQUENCE [LARGE SCALE GENOMIC DNA]</scope>
</reference>
<sequence>MNDILENEESAVLKFVQDVFNSYDKNRHILHTLFLEDGTFVVLGNYMVGHSSIQQAMLTMATTTHQLFSIDINSINMQLPERVSMYQVLCAGEVEFGSDPQIHGFTATLLVYFQMPNVLNVLSFDERCLWPKLS</sequence>
<dbReference type="InterPro" id="IPR032710">
    <property type="entry name" value="NTF2-like_dom_sf"/>
</dbReference>
<feature type="domain" description="NTF2" evidence="1">
    <location>
        <begin position="11"/>
        <end position="111"/>
    </location>
</feature>
<accession>A0AAV0WFG9</accession>
<dbReference type="Pfam" id="PF02136">
    <property type="entry name" value="NTF2"/>
    <property type="match status" value="1"/>
</dbReference>
<dbReference type="PROSITE" id="PS50177">
    <property type="entry name" value="NTF2_DOMAIN"/>
    <property type="match status" value="1"/>
</dbReference>